<feature type="chain" id="PRO_5036711599" description="Lipoprotein" evidence="1">
    <location>
        <begin position="22"/>
        <end position="141"/>
    </location>
</feature>
<keyword evidence="3" id="KW-1185">Reference proteome</keyword>
<dbReference type="Proteomes" id="UP000598196">
    <property type="component" value="Unassembled WGS sequence"/>
</dbReference>
<name>A0A917YL54_9RHOB</name>
<protein>
    <recommendedName>
        <fullName evidence="4">Lipoprotein</fullName>
    </recommendedName>
</protein>
<gene>
    <name evidence="2" type="ORF">GCM10010991_18570</name>
</gene>
<evidence type="ECO:0008006" key="4">
    <source>
        <dbReference type="Google" id="ProtNLM"/>
    </source>
</evidence>
<evidence type="ECO:0000313" key="2">
    <source>
        <dbReference type="EMBL" id="GGO31901.1"/>
    </source>
</evidence>
<dbReference type="EMBL" id="BMLP01000002">
    <property type="protein sequence ID" value="GGO31901.1"/>
    <property type="molecule type" value="Genomic_DNA"/>
</dbReference>
<reference evidence="2 3" key="1">
    <citation type="journal article" date="2014" name="Int. J. Syst. Evol. Microbiol.">
        <title>Complete genome sequence of Corynebacterium casei LMG S-19264T (=DSM 44701T), isolated from a smear-ripened cheese.</title>
        <authorList>
            <consortium name="US DOE Joint Genome Institute (JGI-PGF)"/>
            <person name="Walter F."/>
            <person name="Albersmeier A."/>
            <person name="Kalinowski J."/>
            <person name="Ruckert C."/>
        </authorList>
    </citation>
    <scope>NUCLEOTIDE SEQUENCE [LARGE SCALE GENOMIC DNA]</scope>
    <source>
        <strain evidence="2 3">CGMCC 1.7029</strain>
    </source>
</reference>
<sequence length="141" mass="14219">MLRPGALALAAVLSLAACQSATPTVLSTPPEVQKCADAAGFTARANTLRARGVRGDIIATPQEQAEMNACVKAAGHSAPVTSAPTASNASVNAAPVATTAPARDFSAPAPATRQKTAVIPPVRLCRVTMVGGTGYACSMYR</sequence>
<dbReference type="RefSeq" id="WP_146286347.1">
    <property type="nucleotide sequence ID" value="NZ_BMLP01000002.1"/>
</dbReference>
<dbReference type="AlphaFoldDB" id="A0A917YL54"/>
<organism evidence="2 3">
    <name type="scientific">Gemmobacter aquaticus</name>
    <dbReference type="NCBI Taxonomy" id="490185"/>
    <lineage>
        <taxon>Bacteria</taxon>
        <taxon>Pseudomonadati</taxon>
        <taxon>Pseudomonadota</taxon>
        <taxon>Alphaproteobacteria</taxon>
        <taxon>Rhodobacterales</taxon>
        <taxon>Paracoccaceae</taxon>
        <taxon>Gemmobacter</taxon>
    </lineage>
</organism>
<proteinExistence type="predicted"/>
<accession>A0A917YL54</accession>
<dbReference type="PROSITE" id="PS51257">
    <property type="entry name" value="PROKAR_LIPOPROTEIN"/>
    <property type="match status" value="1"/>
</dbReference>
<dbReference type="OrthoDB" id="10018879at2"/>
<evidence type="ECO:0000313" key="3">
    <source>
        <dbReference type="Proteomes" id="UP000598196"/>
    </source>
</evidence>
<feature type="signal peptide" evidence="1">
    <location>
        <begin position="1"/>
        <end position="21"/>
    </location>
</feature>
<comment type="caution">
    <text evidence="2">The sequence shown here is derived from an EMBL/GenBank/DDBJ whole genome shotgun (WGS) entry which is preliminary data.</text>
</comment>
<keyword evidence="1" id="KW-0732">Signal</keyword>
<evidence type="ECO:0000256" key="1">
    <source>
        <dbReference type="SAM" id="SignalP"/>
    </source>
</evidence>